<name>A0A0K2VH37_LEPSM</name>
<feature type="non-terminal residue" evidence="2">
    <location>
        <position position="1"/>
    </location>
</feature>
<proteinExistence type="predicted"/>
<keyword evidence="1" id="KW-0732">Signal</keyword>
<dbReference type="AlphaFoldDB" id="A0A0K2VH37"/>
<sequence length="129" mass="15197">TMRIILLILICFYCSRIRSQNATVIPGSTPPPLVINITATMGPIMPTNTTTTKRPIICRDLSRECHYKKFKCRWNANVRRNCPKTCELCEYKPKICYDFWGAFTCQWKRFLCSTFTIRRNCRRTCRACR</sequence>
<feature type="chain" id="PRO_5005489702" description="ShKT domain-containing protein" evidence="1">
    <location>
        <begin position="20"/>
        <end position="129"/>
    </location>
</feature>
<evidence type="ECO:0000313" key="2">
    <source>
        <dbReference type="EMBL" id="CDW49276.1"/>
    </source>
</evidence>
<organism evidence="2">
    <name type="scientific">Lepeophtheirus salmonis</name>
    <name type="common">Salmon louse</name>
    <name type="synonym">Caligus salmonis</name>
    <dbReference type="NCBI Taxonomy" id="72036"/>
    <lineage>
        <taxon>Eukaryota</taxon>
        <taxon>Metazoa</taxon>
        <taxon>Ecdysozoa</taxon>
        <taxon>Arthropoda</taxon>
        <taxon>Crustacea</taxon>
        <taxon>Multicrustacea</taxon>
        <taxon>Hexanauplia</taxon>
        <taxon>Copepoda</taxon>
        <taxon>Siphonostomatoida</taxon>
        <taxon>Caligidae</taxon>
        <taxon>Lepeophtheirus</taxon>
    </lineage>
</organism>
<dbReference type="EMBL" id="HACA01031915">
    <property type="protein sequence ID" value="CDW49276.1"/>
    <property type="molecule type" value="Transcribed_RNA"/>
</dbReference>
<evidence type="ECO:0000256" key="1">
    <source>
        <dbReference type="SAM" id="SignalP"/>
    </source>
</evidence>
<protein>
    <recommendedName>
        <fullName evidence="3">ShKT domain-containing protein</fullName>
    </recommendedName>
</protein>
<feature type="signal peptide" evidence="1">
    <location>
        <begin position="1"/>
        <end position="19"/>
    </location>
</feature>
<evidence type="ECO:0008006" key="3">
    <source>
        <dbReference type="Google" id="ProtNLM"/>
    </source>
</evidence>
<accession>A0A0K2VH37</accession>
<reference evidence="2" key="1">
    <citation type="submission" date="2014-05" db="EMBL/GenBank/DDBJ databases">
        <authorList>
            <person name="Chronopoulou M."/>
        </authorList>
    </citation>
    <scope>NUCLEOTIDE SEQUENCE</scope>
    <source>
        <tissue evidence="2">Whole organism</tissue>
    </source>
</reference>